<sequence>MQMLYTDKKLKEYNEREERFRLAVEEASTNKTASINSIANKYKVSRTTLSRRIHGFKNTRNSHEKQQKFTNSEELEIVEKIQRLLDSDQPVPPKGEILTICESLLQTKYKDEDSIDSESKLFKVGKNWIDRFLERHNDKLKINDEVSLSEYYKNEFLQKKKLKSTNGYDISRPTSISPSNELEEPHQIYPQTQQMHYHHQHQQFQQSGQSSYYIHPYPQGPQQVLQPPAQQPSAVQVSQMHNSASQTFARPDPFLYQSEQSQSTPSLQQYYYNHQQNNLNATPQQPVYKHGSISYQYPHLQTYPSYNSNTTNSLTQIYPSFGYSSYPQHQPPSQPPSQTTSVSSSGSHLSTDTKDTVETHSVVDKDNGELLMRYYTDNKFQYAKAHNDIILKLKTLGHLDSDSGLGRLIDLSFEQFERDLSLSASNWNINGY</sequence>
<keyword evidence="3" id="KW-1185">Reference proteome</keyword>
<evidence type="ECO:0008006" key="4">
    <source>
        <dbReference type="Google" id="ProtNLM"/>
    </source>
</evidence>
<evidence type="ECO:0000313" key="2">
    <source>
        <dbReference type="EMBL" id="KAH3673078.1"/>
    </source>
</evidence>
<protein>
    <recommendedName>
        <fullName evidence="4">HTH CENPB-type domain-containing protein</fullName>
    </recommendedName>
</protein>
<reference evidence="2" key="2">
    <citation type="submission" date="2021-01" db="EMBL/GenBank/DDBJ databases">
        <authorList>
            <person name="Schikora-Tamarit M.A."/>
        </authorList>
    </citation>
    <scope>NUCLEOTIDE SEQUENCE</scope>
    <source>
        <strain evidence="2">CBS6341</strain>
    </source>
</reference>
<dbReference type="EMBL" id="JAEUBF010001057">
    <property type="protein sequence ID" value="KAH3673078.1"/>
    <property type="molecule type" value="Genomic_DNA"/>
</dbReference>
<name>A0A9P8PIT2_9ASCO</name>
<reference evidence="2" key="1">
    <citation type="journal article" date="2021" name="Open Biol.">
        <title>Shared evolutionary footprints suggest mitochondrial oxidative damage underlies multiple complex I losses in fungi.</title>
        <authorList>
            <person name="Schikora-Tamarit M.A."/>
            <person name="Marcet-Houben M."/>
            <person name="Nosek J."/>
            <person name="Gabaldon T."/>
        </authorList>
    </citation>
    <scope>NUCLEOTIDE SEQUENCE</scope>
    <source>
        <strain evidence="2">CBS6341</strain>
    </source>
</reference>
<feature type="compositionally biased region" description="Low complexity" evidence="1">
    <location>
        <begin position="336"/>
        <end position="348"/>
    </location>
</feature>
<proteinExistence type="predicted"/>
<evidence type="ECO:0000256" key="1">
    <source>
        <dbReference type="SAM" id="MobiDB-lite"/>
    </source>
</evidence>
<organism evidence="2 3">
    <name type="scientific">Wickerhamomyces mucosus</name>
    <dbReference type="NCBI Taxonomy" id="1378264"/>
    <lineage>
        <taxon>Eukaryota</taxon>
        <taxon>Fungi</taxon>
        <taxon>Dikarya</taxon>
        <taxon>Ascomycota</taxon>
        <taxon>Saccharomycotina</taxon>
        <taxon>Saccharomycetes</taxon>
        <taxon>Phaffomycetales</taxon>
        <taxon>Wickerhamomycetaceae</taxon>
        <taxon>Wickerhamomyces</taxon>
    </lineage>
</organism>
<gene>
    <name evidence="2" type="ORF">WICMUC_003911</name>
</gene>
<evidence type="ECO:0000313" key="3">
    <source>
        <dbReference type="Proteomes" id="UP000769528"/>
    </source>
</evidence>
<accession>A0A9P8PIT2</accession>
<dbReference type="OrthoDB" id="2917041at2759"/>
<dbReference type="Proteomes" id="UP000769528">
    <property type="component" value="Unassembled WGS sequence"/>
</dbReference>
<feature type="region of interest" description="Disordered" evidence="1">
    <location>
        <begin position="322"/>
        <end position="361"/>
    </location>
</feature>
<comment type="caution">
    <text evidence="2">The sequence shown here is derived from an EMBL/GenBank/DDBJ whole genome shotgun (WGS) entry which is preliminary data.</text>
</comment>
<dbReference type="AlphaFoldDB" id="A0A9P8PIT2"/>
<feature type="compositionally biased region" description="Basic and acidic residues" evidence="1">
    <location>
        <begin position="351"/>
        <end position="361"/>
    </location>
</feature>